<dbReference type="PANTHER" id="PTHR23502">
    <property type="entry name" value="MAJOR FACILITATOR SUPERFAMILY"/>
    <property type="match status" value="1"/>
</dbReference>
<name>A0A9P4MJI5_9PEZI</name>
<feature type="transmembrane region" description="Helical" evidence="6">
    <location>
        <begin position="96"/>
        <end position="117"/>
    </location>
</feature>
<dbReference type="PANTHER" id="PTHR23502:SF134">
    <property type="entry name" value="MAJOR FACILITATOR SUPERFAMILY (MFS) PROFILE DOMAIN-CONTAINING PROTEIN-RELATED"/>
    <property type="match status" value="1"/>
</dbReference>
<feature type="transmembrane region" description="Helical" evidence="6">
    <location>
        <begin position="387"/>
        <end position="406"/>
    </location>
</feature>
<dbReference type="Pfam" id="PF07690">
    <property type="entry name" value="MFS_1"/>
    <property type="match status" value="1"/>
</dbReference>
<evidence type="ECO:0000256" key="1">
    <source>
        <dbReference type="ARBA" id="ARBA00004141"/>
    </source>
</evidence>
<reference evidence="8" key="1">
    <citation type="journal article" date="2020" name="Stud. Mycol.">
        <title>101 Dothideomycetes genomes: a test case for predicting lifestyles and emergence of pathogens.</title>
        <authorList>
            <person name="Haridas S."/>
            <person name="Albert R."/>
            <person name="Binder M."/>
            <person name="Bloem J."/>
            <person name="Labutti K."/>
            <person name="Salamov A."/>
            <person name="Andreopoulos B."/>
            <person name="Baker S."/>
            <person name="Barry K."/>
            <person name="Bills G."/>
            <person name="Bluhm B."/>
            <person name="Cannon C."/>
            <person name="Castanera R."/>
            <person name="Culley D."/>
            <person name="Daum C."/>
            <person name="Ezra D."/>
            <person name="Gonzalez J."/>
            <person name="Henrissat B."/>
            <person name="Kuo A."/>
            <person name="Liang C."/>
            <person name="Lipzen A."/>
            <person name="Lutzoni F."/>
            <person name="Magnuson J."/>
            <person name="Mondo S."/>
            <person name="Nolan M."/>
            <person name="Ohm R."/>
            <person name="Pangilinan J."/>
            <person name="Park H.-J."/>
            <person name="Ramirez L."/>
            <person name="Alfaro M."/>
            <person name="Sun H."/>
            <person name="Tritt A."/>
            <person name="Yoshinaga Y."/>
            <person name="Zwiers L.-H."/>
            <person name="Turgeon B."/>
            <person name="Goodwin S."/>
            <person name="Spatafora J."/>
            <person name="Crous P."/>
            <person name="Grigoriev I."/>
        </authorList>
    </citation>
    <scope>NUCLEOTIDE SEQUENCE</scope>
    <source>
        <strain evidence="8">CBS 260.36</strain>
    </source>
</reference>
<feature type="transmembrane region" description="Helical" evidence="6">
    <location>
        <begin position="520"/>
        <end position="541"/>
    </location>
</feature>
<dbReference type="PRINTS" id="PR01036">
    <property type="entry name" value="TCRTETB"/>
</dbReference>
<dbReference type="GO" id="GO:0022857">
    <property type="term" value="F:transmembrane transporter activity"/>
    <property type="evidence" value="ECO:0007669"/>
    <property type="project" value="InterPro"/>
</dbReference>
<feature type="transmembrane region" description="Helical" evidence="6">
    <location>
        <begin position="221"/>
        <end position="245"/>
    </location>
</feature>
<dbReference type="EMBL" id="ML996081">
    <property type="protein sequence ID" value="KAF2157185.1"/>
    <property type="molecule type" value="Genomic_DNA"/>
</dbReference>
<accession>A0A9P4MJI5</accession>
<feature type="transmembrane region" description="Helical" evidence="6">
    <location>
        <begin position="426"/>
        <end position="444"/>
    </location>
</feature>
<dbReference type="Proteomes" id="UP000799439">
    <property type="component" value="Unassembled WGS sequence"/>
</dbReference>
<dbReference type="InterPro" id="IPR020846">
    <property type="entry name" value="MFS_dom"/>
</dbReference>
<comment type="similarity">
    <text evidence="2">Belongs to the major facilitator superfamily.</text>
</comment>
<evidence type="ECO:0000256" key="2">
    <source>
        <dbReference type="ARBA" id="ARBA00008335"/>
    </source>
</evidence>
<feature type="domain" description="Major facilitator superfamily (MFS) profile" evidence="7">
    <location>
        <begin position="97"/>
        <end position="550"/>
    </location>
</feature>
<dbReference type="AlphaFoldDB" id="A0A9P4MJI5"/>
<feature type="transmembrane region" description="Helical" evidence="6">
    <location>
        <begin position="251"/>
        <end position="271"/>
    </location>
</feature>
<evidence type="ECO:0000313" key="8">
    <source>
        <dbReference type="EMBL" id="KAF2157185.1"/>
    </source>
</evidence>
<dbReference type="PROSITE" id="PS50850">
    <property type="entry name" value="MFS"/>
    <property type="match status" value="1"/>
</dbReference>
<sequence>MALLPGVCHANGPPSDGLEAVMLCVTYVYSEKDAGRNDHSPAYNLDDSVEWRYLTWTTDLPLLAPPSTGARPDLPPTDCYEKYISPFLWSAGKKSFITWLSCAATVVTAYTAGSYTAGDAQMMAYWGLSKVVVTTGVTIFTCGFAIAPMVLAPFSEINGRRPVFVITGILFVVLQLCCAVTRSFAGMLISRFLAGCFSSTFSTMVGGVVSDIYHTEDRNTAMALFSGAALFGTGLGPMISGFIAAHLSWRWIFYLQVITCGVMMVAIAVFFKETRGSVLLSRKASAVNSYYDAVENLGIPGIQEPDTSGRQITRRIRWKVKSDEERASIGKMISVSLYRPFHLLLTEPTVFFFSLWVSFSWAVLYLTFGAVPLVFQTLYRFDLDQSGAVFAALSIAALISTVVAIYGDKIMRRRRPDMYKSPEGRLWFPCIQSILLPIGLFWFGCSAYRSVPWIVPALGVGCATMGIFSIYLAVFNYLADTYHRYASSALAAQSFCRNMLGGVLPLVIDQMFHKLGFQGGGSLLGGIGLLLTAVPFALLIYGPRIRARSKFASELKEG</sequence>
<proteinExistence type="inferred from homology"/>
<keyword evidence="4 6" id="KW-1133">Transmembrane helix</keyword>
<evidence type="ECO:0000313" key="9">
    <source>
        <dbReference type="Proteomes" id="UP000799439"/>
    </source>
</evidence>
<keyword evidence="5 6" id="KW-0472">Membrane</keyword>
<evidence type="ECO:0000259" key="7">
    <source>
        <dbReference type="PROSITE" id="PS50850"/>
    </source>
</evidence>
<dbReference type="InterPro" id="IPR011701">
    <property type="entry name" value="MFS"/>
</dbReference>
<evidence type="ECO:0000256" key="3">
    <source>
        <dbReference type="ARBA" id="ARBA00022692"/>
    </source>
</evidence>
<protein>
    <submittedName>
        <fullName evidence="8">MFS multidrug transporter</fullName>
    </submittedName>
</protein>
<dbReference type="FunFam" id="1.20.1720.10:FF:000061">
    <property type="entry name" value="Uncharacterized protein"/>
    <property type="match status" value="1"/>
</dbReference>
<feature type="transmembrane region" description="Helical" evidence="6">
    <location>
        <begin position="450"/>
        <end position="478"/>
    </location>
</feature>
<keyword evidence="9" id="KW-1185">Reference proteome</keyword>
<organism evidence="8 9">
    <name type="scientific">Myriangium duriaei CBS 260.36</name>
    <dbReference type="NCBI Taxonomy" id="1168546"/>
    <lineage>
        <taxon>Eukaryota</taxon>
        <taxon>Fungi</taxon>
        <taxon>Dikarya</taxon>
        <taxon>Ascomycota</taxon>
        <taxon>Pezizomycotina</taxon>
        <taxon>Dothideomycetes</taxon>
        <taxon>Dothideomycetidae</taxon>
        <taxon>Myriangiales</taxon>
        <taxon>Myriangiaceae</taxon>
        <taxon>Myriangium</taxon>
    </lineage>
</organism>
<evidence type="ECO:0000256" key="4">
    <source>
        <dbReference type="ARBA" id="ARBA00022989"/>
    </source>
</evidence>
<dbReference type="OrthoDB" id="6770063at2759"/>
<feature type="transmembrane region" description="Helical" evidence="6">
    <location>
        <begin position="123"/>
        <end position="151"/>
    </location>
</feature>
<feature type="transmembrane region" description="Helical" evidence="6">
    <location>
        <begin position="188"/>
        <end position="209"/>
    </location>
</feature>
<feature type="transmembrane region" description="Helical" evidence="6">
    <location>
        <begin position="349"/>
        <end position="375"/>
    </location>
</feature>
<evidence type="ECO:0000256" key="6">
    <source>
        <dbReference type="SAM" id="Phobius"/>
    </source>
</evidence>
<evidence type="ECO:0000256" key="5">
    <source>
        <dbReference type="ARBA" id="ARBA00023136"/>
    </source>
</evidence>
<comment type="subcellular location">
    <subcellularLocation>
        <location evidence="1">Membrane</location>
        <topology evidence="1">Multi-pass membrane protein</topology>
    </subcellularLocation>
</comment>
<dbReference type="InterPro" id="IPR036259">
    <property type="entry name" value="MFS_trans_sf"/>
</dbReference>
<dbReference type="SUPFAM" id="SSF103473">
    <property type="entry name" value="MFS general substrate transporter"/>
    <property type="match status" value="1"/>
</dbReference>
<gene>
    <name evidence="8" type="ORF">K461DRAFT_325692</name>
</gene>
<dbReference type="GO" id="GO:0005886">
    <property type="term" value="C:plasma membrane"/>
    <property type="evidence" value="ECO:0007669"/>
    <property type="project" value="TreeGrafter"/>
</dbReference>
<dbReference type="FunFam" id="1.20.1250.20:FF:000082">
    <property type="entry name" value="MFS multidrug transporter, putative"/>
    <property type="match status" value="1"/>
</dbReference>
<keyword evidence="3 6" id="KW-0812">Transmembrane</keyword>
<feature type="transmembrane region" description="Helical" evidence="6">
    <location>
        <begin position="163"/>
        <end position="182"/>
    </location>
</feature>
<comment type="caution">
    <text evidence="8">The sequence shown here is derived from an EMBL/GenBank/DDBJ whole genome shotgun (WGS) entry which is preliminary data.</text>
</comment>
<dbReference type="Gene3D" id="1.20.1250.20">
    <property type="entry name" value="MFS general substrate transporter like domains"/>
    <property type="match status" value="1"/>
</dbReference>